<feature type="compositionally biased region" description="Basic and acidic residues" evidence="3">
    <location>
        <begin position="600"/>
        <end position="609"/>
    </location>
</feature>
<evidence type="ECO:0000256" key="2">
    <source>
        <dbReference type="ARBA" id="ARBA00022737"/>
    </source>
</evidence>
<dbReference type="Gene3D" id="2.120.10.80">
    <property type="entry name" value="Kelch-type beta propeller"/>
    <property type="match status" value="2"/>
</dbReference>
<evidence type="ECO:0000256" key="3">
    <source>
        <dbReference type="SAM" id="MobiDB-lite"/>
    </source>
</evidence>
<comment type="caution">
    <text evidence="5">The sequence shown here is derived from an EMBL/GenBank/DDBJ whole genome shotgun (WGS) entry which is preliminary data.</text>
</comment>
<dbReference type="Pfam" id="PF01344">
    <property type="entry name" value="Kelch_1"/>
    <property type="match status" value="1"/>
</dbReference>
<evidence type="ECO:0000256" key="1">
    <source>
        <dbReference type="ARBA" id="ARBA00022441"/>
    </source>
</evidence>
<gene>
    <name evidence="5" type="ORF">V1264_020950</name>
</gene>
<accession>A0AAN9BCZ7</accession>
<dbReference type="Pfam" id="PF00651">
    <property type="entry name" value="BTB"/>
    <property type="match status" value="1"/>
</dbReference>
<dbReference type="InterPro" id="IPR011705">
    <property type="entry name" value="BACK"/>
</dbReference>
<keyword evidence="1" id="KW-0880">Kelch repeat</keyword>
<evidence type="ECO:0000259" key="4">
    <source>
        <dbReference type="PROSITE" id="PS50097"/>
    </source>
</evidence>
<proteinExistence type="predicted"/>
<sequence length="609" mass="68659">MADATHREVGCGVGAEDADEVLSIPDASLVSAEHTEQLIDNMERLRLDSGYTDLTINIEHRHFPSHRVVLAAGSPYFRTMFASGMEESHKDVIEIKQIEPGVFEQVLRFIYTGRVDIGGATVQELFMQAQLFQIASLVELCVTFFQDCMNEMNCLAAMTLADTHAHRSMYEFAKNYACNHFTTVVEDDDFLRLSVECITDLLRDRRLNCSTEEQVYEAAVRWLEHEPKRKALHAYDVLQCIKFPLINRSYLMDTVAVTEYINNDDGRELLDNAVMYHTVPSRRHMLASYQVTPRLSFPYYECAILLGGRLGEGLSNDVECYRSDTREFSSLKALPFKKRNEFAACAIGDEIYVSGGLRSGEFWKYDPTFESWLRGASMVQPRRRHAMAAVDDTIFVLGGFDEDQVLDSVEVWERKSNKWEECSKLVTAVENMGFVAHGKKIYLFGGKNSEEVVTSLVQCFDTKTRTCTLCSNSLPANDMCVSASVLNNRIYVVGLEGFFCYLPGDDSWEVLSDMLLPRDFVSLCVLDEKLYAFGGRRRGAKDNLYSDSIEVYDPATGAWCNAGHTPVPMYSYGCVRVFLSGPMKSKRQSLYASSGTDGTTRNDSRALSS</sequence>
<dbReference type="PANTHER" id="PTHR45632:SF3">
    <property type="entry name" value="KELCH-LIKE PROTEIN 32"/>
    <property type="match status" value="1"/>
</dbReference>
<evidence type="ECO:0000313" key="6">
    <source>
        <dbReference type="Proteomes" id="UP001374579"/>
    </source>
</evidence>
<dbReference type="InterPro" id="IPR011333">
    <property type="entry name" value="SKP1/BTB/POZ_sf"/>
</dbReference>
<dbReference type="SUPFAM" id="SSF54695">
    <property type="entry name" value="POZ domain"/>
    <property type="match status" value="1"/>
</dbReference>
<dbReference type="PANTHER" id="PTHR45632">
    <property type="entry name" value="LD33804P"/>
    <property type="match status" value="1"/>
</dbReference>
<dbReference type="Pfam" id="PF07707">
    <property type="entry name" value="BACK"/>
    <property type="match status" value="1"/>
</dbReference>
<reference evidence="5 6" key="1">
    <citation type="submission" date="2024-02" db="EMBL/GenBank/DDBJ databases">
        <title>Chromosome-scale genome assembly of the rough periwinkle Littorina saxatilis.</title>
        <authorList>
            <person name="De Jode A."/>
            <person name="Faria R."/>
            <person name="Formenti G."/>
            <person name="Sims Y."/>
            <person name="Smith T.P."/>
            <person name="Tracey A."/>
            <person name="Wood J.M.D."/>
            <person name="Zagrodzka Z.B."/>
            <person name="Johannesson K."/>
            <person name="Butlin R.K."/>
            <person name="Leder E.H."/>
        </authorList>
    </citation>
    <scope>NUCLEOTIDE SEQUENCE [LARGE SCALE GENOMIC DNA]</scope>
    <source>
        <strain evidence="5">Snail1</strain>
        <tissue evidence="5">Muscle</tissue>
    </source>
</reference>
<dbReference type="SMART" id="SM00612">
    <property type="entry name" value="Kelch"/>
    <property type="match status" value="6"/>
</dbReference>
<dbReference type="FunFam" id="1.25.40.420:FF:000001">
    <property type="entry name" value="Kelch-like family member 12"/>
    <property type="match status" value="1"/>
</dbReference>
<dbReference type="SMART" id="SM00225">
    <property type="entry name" value="BTB"/>
    <property type="match status" value="1"/>
</dbReference>
<keyword evidence="2" id="KW-0677">Repeat</keyword>
<keyword evidence="6" id="KW-1185">Reference proteome</keyword>
<dbReference type="Gene3D" id="1.25.40.420">
    <property type="match status" value="1"/>
</dbReference>
<dbReference type="Pfam" id="PF24681">
    <property type="entry name" value="Kelch_KLHDC2_KLHL20_DRC7"/>
    <property type="match status" value="1"/>
</dbReference>
<evidence type="ECO:0000313" key="5">
    <source>
        <dbReference type="EMBL" id="KAK7102771.1"/>
    </source>
</evidence>
<dbReference type="EMBL" id="JBAMIC010000010">
    <property type="protein sequence ID" value="KAK7102771.1"/>
    <property type="molecule type" value="Genomic_DNA"/>
</dbReference>
<dbReference type="Gene3D" id="3.30.710.10">
    <property type="entry name" value="Potassium Channel Kv1.1, Chain A"/>
    <property type="match status" value="1"/>
</dbReference>
<dbReference type="InterPro" id="IPR015915">
    <property type="entry name" value="Kelch-typ_b-propeller"/>
</dbReference>
<feature type="compositionally biased region" description="Polar residues" evidence="3">
    <location>
        <begin position="589"/>
        <end position="599"/>
    </location>
</feature>
<dbReference type="InterPro" id="IPR006652">
    <property type="entry name" value="Kelch_1"/>
</dbReference>
<dbReference type="AlphaFoldDB" id="A0AAN9BCZ7"/>
<dbReference type="PROSITE" id="PS50097">
    <property type="entry name" value="BTB"/>
    <property type="match status" value="1"/>
</dbReference>
<dbReference type="Proteomes" id="UP001374579">
    <property type="component" value="Unassembled WGS sequence"/>
</dbReference>
<protein>
    <recommendedName>
        <fullName evidence="4">BTB domain-containing protein</fullName>
    </recommendedName>
</protein>
<dbReference type="InterPro" id="IPR017096">
    <property type="entry name" value="BTB-kelch_protein"/>
</dbReference>
<organism evidence="5 6">
    <name type="scientific">Littorina saxatilis</name>
    <dbReference type="NCBI Taxonomy" id="31220"/>
    <lineage>
        <taxon>Eukaryota</taxon>
        <taxon>Metazoa</taxon>
        <taxon>Spiralia</taxon>
        <taxon>Lophotrochozoa</taxon>
        <taxon>Mollusca</taxon>
        <taxon>Gastropoda</taxon>
        <taxon>Caenogastropoda</taxon>
        <taxon>Littorinimorpha</taxon>
        <taxon>Littorinoidea</taxon>
        <taxon>Littorinidae</taxon>
        <taxon>Littorina</taxon>
    </lineage>
</organism>
<feature type="domain" description="BTB" evidence="4">
    <location>
        <begin position="52"/>
        <end position="119"/>
    </location>
</feature>
<dbReference type="PIRSF" id="PIRSF037037">
    <property type="entry name" value="Kelch-like_protein_gigaxonin"/>
    <property type="match status" value="1"/>
</dbReference>
<dbReference type="SMART" id="SM00875">
    <property type="entry name" value="BACK"/>
    <property type="match status" value="1"/>
</dbReference>
<dbReference type="InterPro" id="IPR000210">
    <property type="entry name" value="BTB/POZ_dom"/>
</dbReference>
<name>A0AAN9BCZ7_9CAEN</name>
<feature type="region of interest" description="Disordered" evidence="3">
    <location>
        <begin position="589"/>
        <end position="609"/>
    </location>
</feature>
<dbReference type="SUPFAM" id="SSF117281">
    <property type="entry name" value="Kelch motif"/>
    <property type="match status" value="1"/>
</dbReference>